<gene>
    <name evidence="3" type="ORF">ADN00_17010</name>
</gene>
<dbReference type="Gene3D" id="3.30.450.20">
    <property type="entry name" value="PAS domain"/>
    <property type="match status" value="2"/>
</dbReference>
<dbReference type="CDD" id="cd00130">
    <property type="entry name" value="PAS"/>
    <property type="match status" value="2"/>
</dbReference>
<protein>
    <recommendedName>
        <fullName evidence="2">PAC domain-containing protein</fullName>
    </recommendedName>
</protein>
<dbReference type="STRING" id="1134406.ADN00_17010"/>
<dbReference type="SMART" id="SM00091">
    <property type="entry name" value="PAS"/>
    <property type="match status" value="2"/>
</dbReference>
<dbReference type="RefSeq" id="WP_075064248.1">
    <property type="nucleotide sequence ID" value="NZ_LGCL01000041.1"/>
</dbReference>
<dbReference type="InterPro" id="IPR000700">
    <property type="entry name" value="PAS-assoc_C"/>
</dbReference>
<evidence type="ECO:0000313" key="4">
    <source>
        <dbReference type="Proteomes" id="UP000050417"/>
    </source>
</evidence>
<feature type="region of interest" description="Disordered" evidence="1">
    <location>
        <begin position="1"/>
        <end position="30"/>
    </location>
</feature>
<organism evidence="3 4">
    <name type="scientific">Ornatilinea apprima</name>
    <dbReference type="NCBI Taxonomy" id="1134406"/>
    <lineage>
        <taxon>Bacteria</taxon>
        <taxon>Bacillati</taxon>
        <taxon>Chloroflexota</taxon>
        <taxon>Anaerolineae</taxon>
        <taxon>Anaerolineales</taxon>
        <taxon>Anaerolineaceae</taxon>
        <taxon>Ornatilinea</taxon>
    </lineage>
</organism>
<dbReference type="PANTHER" id="PTHR44757:SF2">
    <property type="entry name" value="BIOFILM ARCHITECTURE MAINTENANCE PROTEIN MBAA"/>
    <property type="match status" value="1"/>
</dbReference>
<keyword evidence="4" id="KW-1185">Reference proteome</keyword>
<dbReference type="AlphaFoldDB" id="A0A0P6XJG7"/>
<dbReference type="InterPro" id="IPR052155">
    <property type="entry name" value="Biofilm_reg_signaling"/>
</dbReference>
<dbReference type="OrthoDB" id="9767435at2"/>
<dbReference type="InterPro" id="IPR000014">
    <property type="entry name" value="PAS"/>
</dbReference>
<reference evidence="3 4" key="1">
    <citation type="submission" date="2015-07" db="EMBL/GenBank/DDBJ databases">
        <title>Genome sequence of Ornatilinea apprima DSM 23815.</title>
        <authorList>
            <person name="Hemp J."/>
            <person name="Ward L.M."/>
            <person name="Pace L.A."/>
            <person name="Fischer W.W."/>
        </authorList>
    </citation>
    <scope>NUCLEOTIDE SEQUENCE [LARGE SCALE GENOMIC DNA]</scope>
    <source>
        <strain evidence="3 4">P3M-1</strain>
    </source>
</reference>
<dbReference type="Pfam" id="PF13426">
    <property type="entry name" value="PAS_9"/>
    <property type="match status" value="1"/>
</dbReference>
<dbReference type="SUPFAM" id="SSF55785">
    <property type="entry name" value="PYP-like sensor domain (PAS domain)"/>
    <property type="match status" value="2"/>
</dbReference>
<evidence type="ECO:0000259" key="2">
    <source>
        <dbReference type="PROSITE" id="PS50113"/>
    </source>
</evidence>
<dbReference type="SMART" id="SM00086">
    <property type="entry name" value="PAC"/>
    <property type="match status" value="2"/>
</dbReference>
<name>A0A0P6XJG7_9CHLR</name>
<sequence length="340" mass="38852">MIRPQGNPGDSSLPAPSDPPVPSADQPIHTDCQWPPEFFTQLVENLPEAVLVTSLHNGRIVYCNPKAAQMHGCTSPQELIGSPGSQWMAPDSQEKMRQFALAFGDKSPSGALQLTLRRKDGTCFPAELEVSFLSGPTGKTRCCLNVIRDITWRCRLEENLEKYRAQLLDMVERQTKDLTLANQQLQNEIEQHCRTEIALKRSEHRYRSYLESQKELIARFAENGRLVYANPAFRAFFPNVESYSLAEIQSKLIHPSQKDQIQSLFENCQPPFQTVFLANTRTPSGYRWIEWNIQSVESGHSQSVEYQCVGRDVTRQKELDEEKEELIRGLREISQHIYTI</sequence>
<dbReference type="NCBIfam" id="TIGR00229">
    <property type="entry name" value="sensory_box"/>
    <property type="match status" value="2"/>
</dbReference>
<dbReference type="PROSITE" id="PS50113">
    <property type="entry name" value="PAC"/>
    <property type="match status" value="1"/>
</dbReference>
<dbReference type="EMBL" id="LGCL01000041">
    <property type="protein sequence ID" value="KPL71398.1"/>
    <property type="molecule type" value="Genomic_DNA"/>
</dbReference>
<dbReference type="Pfam" id="PF00989">
    <property type="entry name" value="PAS"/>
    <property type="match status" value="1"/>
</dbReference>
<dbReference type="InterPro" id="IPR013767">
    <property type="entry name" value="PAS_fold"/>
</dbReference>
<dbReference type="InterPro" id="IPR001610">
    <property type="entry name" value="PAC"/>
</dbReference>
<comment type="caution">
    <text evidence="3">The sequence shown here is derived from an EMBL/GenBank/DDBJ whole genome shotgun (WGS) entry which is preliminary data.</text>
</comment>
<dbReference type="Proteomes" id="UP000050417">
    <property type="component" value="Unassembled WGS sequence"/>
</dbReference>
<proteinExistence type="predicted"/>
<evidence type="ECO:0000313" key="3">
    <source>
        <dbReference type="EMBL" id="KPL71398.1"/>
    </source>
</evidence>
<evidence type="ECO:0000256" key="1">
    <source>
        <dbReference type="SAM" id="MobiDB-lite"/>
    </source>
</evidence>
<feature type="domain" description="PAC" evidence="2">
    <location>
        <begin position="110"/>
        <end position="162"/>
    </location>
</feature>
<accession>A0A0P6XJG7</accession>
<dbReference type="InterPro" id="IPR035965">
    <property type="entry name" value="PAS-like_dom_sf"/>
</dbReference>
<dbReference type="PANTHER" id="PTHR44757">
    <property type="entry name" value="DIGUANYLATE CYCLASE DGCP"/>
    <property type="match status" value="1"/>
</dbReference>